<dbReference type="EMBL" id="KN837196">
    <property type="protein sequence ID" value="KIJ34742.1"/>
    <property type="molecule type" value="Genomic_DNA"/>
</dbReference>
<dbReference type="AlphaFoldDB" id="A0A0C9UZK6"/>
<dbReference type="Proteomes" id="UP000054279">
    <property type="component" value="Unassembled WGS sequence"/>
</dbReference>
<evidence type="ECO:0000313" key="1">
    <source>
        <dbReference type="EMBL" id="KIJ34742.1"/>
    </source>
</evidence>
<sequence>MHLDIVQCQHSHLNHLYAPPKPVIQRRHRGAFCCLADAGATKRVTGGKIVQKRTLCQLEPGVPSGLERLAGKEGHLARCPAHFHARQSGSPTGRVFLAVATVVKVG</sequence>
<proteinExistence type="predicted"/>
<accession>A0A0C9UZK6</accession>
<protein>
    <submittedName>
        <fullName evidence="1">Uncharacterized protein</fullName>
    </submittedName>
</protein>
<keyword evidence="2" id="KW-1185">Reference proteome</keyword>
<name>A0A0C9UZK6_SPHS4</name>
<dbReference type="HOGENOM" id="CLU_2224845_0_0_1"/>
<organism evidence="1 2">
    <name type="scientific">Sphaerobolus stellatus (strain SS14)</name>
    <dbReference type="NCBI Taxonomy" id="990650"/>
    <lineage>
        <taxon>Eukaryota</taxon>
        <taxon>Fungi</taxon>
        <taxon>Dikarya</taxon>
        <taxon>Basidiomycota</taxon>
        <taxon>Agaricomycotina</taxon>
        <taxon>Agaricomycetes</taxon>
        <taxon>Phallomycetidae</taxon>
        <taxon>Geastrales</taxon>
        <taxon>Sphaerobolaceae</taxon>
        <taxon>Sphaerobolus</taxon>
    </lineage>
</organism>
<gene>
    <name evidence="1" type="ORF">M422DRAFT_263101</name>
</gene>
<evidence type="ECO:0000313" key="2">
    <source>
        <dbReference type="Proteomes" id="UP000054279"/>
    </source>
</evidence>
<reference evidence="1 2" key="1">
    <citation type="submission" date="2014-06" db="EMBL/GenBank/DDBJ databases">
        <title>Evolutionary Origins and Diversification of the Mycorrhizal Mutualists.</title>
        <authorList>
            <consortium name="DOE Joint Genome Institute"/>
            <consortium name="Mycorrhizal Genomics Consortium"/>
            <person name="Kohler A."/>
            <person name="Kuo A."/>
            <person name="Nagy L.G."/>
            <person name="Floudas D."/>
            <person name="Copeland A."/>
            <person name="Barry K.W."/>
            <person name="Cichocki N."/>
            <person name="Veneault-Fourrey C."/>
            <person name="LaButti K."/>
            <person name="Lindquist E.A."/>
            <person name="Lipzen A."/>
            <person name="Lundell T."/>
            <person name="Morin E."/>
            <person name="Murat C."/>
            <person name="Riley R."/>
            <person name="Ohm R."/>
            <person name="Sun H."/>
            <person name="Tunlid A."/>
            <person name="Henrissat B."/>
            <person name="Grigoriev I.V."/>
            <person name="Hibbett D.S."/>
            <person name="Martin F."/>
        </authorList>
    </citation>
    <scope>NUCLEOTIDE SEQUENCE [LARGE SCALE GENOMIC DNA]</scope>
    <source>
        <strain evidence="1 2">SS14</strain>
    </source>
</reference>